<dbReference type="InterPro" id="IPR008271">
    <property type="entry name" value="Ser/Thr_kinase_AS"/>
</dbReference>
<evidence type="ECO:0000256" key="4">
    <source>
        <dbReference type="ARBA" id="ARBA00022777"/>
    </source>
</evidence>
<dbReference type="EMBL" id="CM008054">
    <property type="protein sequence ID" value="PVH31353.1"/>
    <property type="molecule type" value="Genomic_DNA"/>
</dbReference>
<keyword evidence="1" id="KW-0723">Serine/threonine-protein kinase</keyword>
<evidence type="ECO:0000256" key="1">
    <source>
        <dbReference type="ARBA" id="ARBA00022527"/>
    </source>
</evidence>
<dbReference type="GO" id="GO:0004674">
    <property type="term" value="F:protein serine/threonine kinase activity"/>
    <property type="evidence" value="ECO:0007669"/>
    <property type="project" value="UniProtKB-KW"/>
</dbReference>
<evidence type="ECO:0000313" key="8">
    <source>
        <dbReference type="EMBL" id="PVH31353.1"/>
    </source>
</evidence>
<evidence type="ECO:0000256" key="6">
    <source>
        <dbReference type="PROSITE-ProRule" id="PRU10141"/>
    </source>
</evidence>
<dbReference type="PANTHER" id="PTHR45707">
    <property type="entry name" value="C2 CALCIUM/LIPID-BINDING PLANT PHOSPHORIBOSYLTRANSFERASE FAMILY PROTEIN"/>
    <property type="match status" value="1"/>
</dbReference>
<feature type="domain" description="Protein kinase" evidence="7">
    <location>
        <begin position="38"/>
        <end position="313"/>
    </location>
</feature>
<feature type="binding site" evidence="6">
    <location>
        <position position="66"/>
    </location>
    <ligand>
        <name>ATP</name>
        <dbReference type="ChEBI" id="CHEBI:30616"/>
    </ligand>
</feature>
<dbReference type="PROSITE" id="PS50011">
    <property type="entry name" value="PROTEIN_KINASE_DOM"/>
    <property type="match status" value="2"/>
</dbReference>
<keyword evidence="2" id="KW-0808">Transferase</keyword>
<dbReference type="SMART" id="SM00220">
    <property type="entry name" value="S_TKc"/>
    <property type="match status" value="2"/>
</dbReference>
<evidence type="ECO:0000259" key="7">
    <source>
        <dbReference type="PROSITE" id="PS50011"/>
    </source>
</evidence>
<dbReference type="Pfam" id="PF00069">
    <property type="entry name" value="Pkinase"/>
    <property type="match status" value="2"/>
</dbReference>
<dbReference type="Gramene" id="PVH31352">
    <property type="protein sequence ID" value="PVH31352"/>
    <property type="gene ID" value="PAHAL_9G122800"/>
</dbReference>
<dbReference type="InterPro" id="IPR000719">
    <property type="entry name" value="Prot_kinase_dom"/>
</dbReference>
<dbReference type="AlphaFoldDB" id="A0A2T8I123"/>
<accession>A0A2T8I123</accession>
<dbReference type="GO" id="GO:0005524">
    <property type="term" value="F:ATP binding"/>
    <property type="evidence" value="ECO:0007669"/>
    <property type="project" value="UniProtKB-UniRule"/>
</dbReference>
<dbReference type="PROSITE" id="PS00108">
    <property type="entry name" value="PROTEIN_KINASE_ST"/>
    <property type="match status" value="2"/>
</dbReference>
<gene>
    <name evidence="8" type="ORF">PAHAL_9G122800</name>
</gene>
<dbReference type="SUPFAM" id="SSF56112">
    <property type="entry name" value="Protein kinase-like (PK-like)"/>
    <property type="match status" value="2"/>
</dbReference>
<keyword evidence="3 6" id="KW-0547">Nucleotide-binding</keyword>
<dbReference type="Gene3D" id="1.10.510.10">
    <property type="entry name" value="Transferase(Phosphotransferase) domain 1"/>
    <property type="match status" value="2"/>
</dbReference>
<organism evidence="8">
    <name type="scientific">Panicum hallii</name>
    <dbReference type="NCBI Taxonomy" id="206008"/>
    <lineage>
        <taxon>Eukaryota</taxon>
        <taxon>Viridiplantae</taxon>
        <taxon>Streptophyta</taxon>
        <taxon>Embryophyta</taxon>
        <taxon>Tracheophyta</taxon>
        <taxon>Spermatophyta</taxon>
        <taxon>Magnoliopsida</taxon>
        <taxon>Liliopsida</taxon>
        <taxon>Poales</taxon>
        <taxon>Poaceae</taxon>
        <taxon>PACMAD clade</taxon>
        <taxon>Panicoideae</taxon>
        <taxon>Panicodae</taxon>
        <taxon>Paniceae</taxon>
        <taxon>Panicinae</taxon>
        <taxon>Panicum</taxon>
        <taxon>Panicum sect. Panicum</taxon>
    </lineage>
</organism>
<proteinExistence type="predicted"/>
<name>A0A2T8I123_9POAL</name>
<dbReference type="InterPro" id="IPR011009">
    <property type="entry name" value="Kinase-like_dom_sf"/>
</dbReference>
<evidence type="ECO:0000256" key="5">
    <source>
        <dbReference type="ARBA" id="ARBA00022840"/>
    </source>
</evidence>
<feature type="domain" description="Protein kinase" evidence="7">
    <location>
        <begin position="375"/>
        <end position="629"/>
    </location>
</feature>
<dbReference type="FunFam" id="1.10.510.10:FF:000359">
    <property type="entry name" value="Mitogen-activated protein kinase 1, putative, expressed"/>
    <property type="match status" value="1"/>
</dbReference>
<evidence type="ECO:0000256" key="2">
    <source>
        <dbReference type="ARBA" id="ARBA00022679"/>
    </source>
</evidence>
<evidence type="ECO:0000256" key="3">
    <source>
        <dbReference type="ARBA" id="ARBA00022741"/>
    </source>
</evidence>
<feature type="binding site" evidence="6">
    <location>
        <position position="403"/>
    </location>
    <ligand>
        <name>ATP</name>
        <dbReference type="ChEBI" id="CHEBI:30616"/>
    </ligand>
</feature>
<dbReference type="InterPro" id="IPR017441">
    <property type="entry name" value="Protein_kinase_ATP_BS"/>
</dbReference>
<dbReference type="PROSITE" id="PS00107">
    <property type="entry name" value="PROTEIN_KINASE_ATP"/>
    <property type="match status" value="2"/>
</dbReference>
<protein>
    <recommendedName>
        <fullName evidence="7">Protein kinase domain-containing protein</fullName>
    </recommendedName>
</protein>
<dbReference type="Proteomes" id="UP000243499">
    <property type="component" value="Chromosome 9"/>
</dbReference>
<sequence>MDGKDSTAHNILEHMLLDECANPKRLPLSLLEAITNNFSNKREIGRGGFAVVYKGMLGNGTVAVKKLSTTLDMHEKKFSEEVRCLLKVRHKNIVRFLGYCADTQGEMIGYEGKVIMADVRNRLLCFEFVPNGSLHDYITDASCGLEWRVRYEMIRGICEGLQYLHENHIVHLDLKPSNILLDDKMVPKIADFGLSRCFDANQSRDIASKLIGSIGYLAPEFYDRQITFNLDIYSLGVIVIELLTGRKGYSTVEKIVENWRNRLEISLQDTPLQQVQACAEIGIMCIDPNPENRPIIQHIIKRFMELGSTEEFVQAGESSSAAQVLTLEVPVSIPVGSSATSSVSTTNAGYASSTTTEAMFIISPNGKFQQKIKSWTRGCLLGSGSFGMVYEAISDEGMFFAAKEVSLLDQGSIAKDYILGLEQEIALLSQFEHENIVKYYGSDKDESKLYIFIELVTQGSLSSIYQKYKLRDSQVSVYTRQILNGLIYLHERDVVHRDIKCANILVHANGSVKLADFGLAELQISKNYMLRESKGSVYWMAPEVINPKKMYGPSADIWSLGCTVLEMLTRLKPFPNVEWIEVFFMIGRGEQPPIPNYLSKEAQDFIGQCVRVDPENRPSASQLLEHPFVNRPLRASFESSPPGLPS</sequence>
<reference evidence="8" key="1">
    <citation type="submission" date="2018-04" db="EMBL/GenBank/DDBJ databases">
        <title>WGS assembly of Panicum hallii.</title>
        <authorList>
            <person name="Lovell J."/>
            <person name="Jenkins J."/>
            <person name="Lowry D."/>
            <person name="Mamidi S."/>
            <person name="Sreedasyam A."/>
            <person name="Weng X."/>
            <person name="Barry K."/>
            <person name="Bonette J."/>
            <person name="Campitelli B."/>
            <person name="Daum C."/>
            <person name="Gordon S."/>
            <person name="Gould B."/>
            <person name="Lipzen A."/>
            <person name="Macqueen A."/>
            <person name="Palacio-Mejia J."/>
            <person name="Plott C."/>
            <person name="Shakirov E."/>
            <person name="Shu S."/>
            <person name="Yoshinaga Y."/>
            <person name="Zane M."/>
            <person name="Rokhsar D."/>
            <person name="Grimwood J."/>
            <person name="Schmutz J."/>
            <person name="Juenger T."/>
        </authorList>
    </citation>
    <scope>NUCLEOTIDE SEQUENCE [LARGE SCALE GENOMIC DNA]</scope>
    <source>
        <strain evidence="8">FIL2</strain>
    </source>
</reference>
<keyword evidence="5 6" id="KW-0067">ATP-binding</keyword>
<dbReference type="GO" id="GO:1902065">
    <property type="term" value="P:response to L-glutamate"/>
    <property type="evidence" value="ECO:0007669"/>
    <property type="project" value="UniProtKB-ARBA"/>
</dbReference>
<dbReference type="Gramene" id="PVH31353">
    <property type="protein sequence ID" value="PVH31353"/>
    <property type="gene ID" value="PAHAL_9G122800"/>
</dbReference>
<dbReference type="PANTHER" id="PTHR45707:SF69">
    <property type="entry name" value="CALCIUM-DEPENDENT LIPID-BINDING (CALB DOMAIN) PLANT PHOSPHORIBOSYLTRANSFERASE FAMILY PROTEIN"/>
    <property type="match status" value="1"/>
</dbReference>
<keyword evidence="4" id="KW-0418">Kinase</keyword>
<dbReference type="Gene3D" id="3.30.200.20">
    <property type="entry name" value="Phosphorylase Kinase, domain 1"/>
    <property type="match status" value="1"/>
</dbReference>
<dbReference type="EMBL" id="CM008054">
    <property type="protein sequence ID" value="PVH31352.1"/>
    <property type="molecule type" value="Genomic_DNA"/>
</dbReference>
<dbReference type="FunFam" id="3.30.200.20:FF:000465">
    <property type="entry name" value="Cysteine-rich receptor-like protein kinase 6"/>
    <property type="match status" value="1"/>
</dbReference>
<dbReference type="FunFam" id="1.10.510.10:FF:000870">
    <property type="entry name" value="OSJNBa0016N04.16-like protein"/>
    <property type="match status" value="1"/>
</dbReference>